<feature type="transmembrane region" description="Helical" evidence="6">
    <location>
        <begin position="40"/>
        <end position="61"/>
    </location>
</feature>
<feature type="transmembrane region" description="Helical" evidence="6">
    <location>
        <begin position="220"/>
        <end position="241"/>
    </location>
</feature>
<evidence type="ECO:0000256" key="6">
    <source>
        <dbReference type="SAM" id="Phobius"/>
    </source>
</evidence>
<feature type="transmembrane region" description="Helical" evidence="6">
    <location>
        <begin position="121"/>
        <end position="139"/>
    </location>
</feature>
<evidence type="ECO:0000256" key="1">
    <source>
        <dbReference type="ARBA" id="ARBA00004651"/>
    </source>
</evidence>
<protein>
    <submittedName>
        <fullName evidence="7">ABC transporter permease</fullName>
    </submittedName>
</protein>
<evidence type="ECO:0000256" key="4">
    <source>
        <dbReference type="ARBA" id="ARBA00022989"/>
    </source>
</evidence>
<organism evidence="7 8">
    <name type="scientific">Bradyrhizobium japonicum</name>
    <dbReference type="NCBI Taxonomy" id="375"/>
    <lineage>
        <taxon>Bacteria</taxon>
        <taxon>Pseudomonadati</taxon>
        <taxon>Pseudomonadota</taxon>
        <taxon>Alphaproteobacteria</taxon>
        <taxon>Hyphomicrobiales</taxon>
        <taxon>Nitrobacteraceae</taxon>
        <taxon>Bradyrhizobium</taxon>
    </lineage>
</organism>
<dbReference type="PANTHER" id="PTHR30482:SF20">
    <property type="entry name" value="HIGH-AFFINITY BRANCHED-CHAIN AMINO ACID TRANSPORT SYSTEM PERMEASE PROTEIN LIVM"/>
    <property type="match status" value="1"/>
</dbReference>
<dbReference type="EMBL" id="JRPN01000020">
    <property type="protein sequence ID" value="KGT76382.1"/>
    <property type="molecule type" value="Genomic_DNA"/>
</dbReference>
<evidence type="ECO:0000256" key="3">
    <source>
        <dbReference type="ARBA" id="ARBA00022692"/>
    </source>
</evidence>
<feature type="transmembrane region" description="Helical" evidence="6">
    <location>
        <begin position="68"/>
        <end position="87"/>
    </location>
</feature>
<dbReference type="AlphaFoldDB" id="A0A0A3XPP1"/>
<evidence type="ECO:0000256" key="5">
    <source>
        <dbReference type="ARBA" id="ARBA00023136"/>
    </source>
</evidence>
<dbReference type="InterPro" id="IPR001851">
    <property type="entry name" value="ABC_transp_permease"/>
</dbReference>
<feature type="transmembrane region" description="Helical" evidence="6">
    <location>
        <begin position="93"/>
        <end position="114"/>
    </location>
</feature>
<comment type="subcellular location">
    <subcellularLocation>
        <location evidence="1">Cell membrane</location>
        <topology evidence="1">Multi-pass membrane protein</topology>
    </subcellularLocation>
</comment>
<comment type="caution">
    <text evidence="7">The sequence shown here is derived from an EMBL/GenBank/DDBJ whole genome shotgun (WGS) entry which is preliminary data.</text>
</comment>
<keyword evidence="5 6" id="KW-0472">Membrane</keyword>
<reference evidence="7 8" key="1">
    <citation type="submission" date="2014-09" db="EMBL/GenBank/DDBJ databases">
        <title>Draft genome of Bradyrhizobium japonicum Is-34.</title>
        <authorList>
            <person name="Tsurumaru H."/>
            <person name="Yamakawa T."/>
            <person name="Hashimoto S."/>
            <person name="Okizaki K."/>
            <person name="Kanesaki Y."/>
            <person name="Yoshikawa H."/>
            <person name="Yajima S."/>
        </authorList>
    </citation>
    <scope>NUCLEOTIDE SEQUENCE [LARGE SCALE GENOMIC DNA]</scope>
    <source>
        <strain evidence="7 8">Is-34</strain>
    </source>
</reference>
<dbReference type="PANTHER" id="PTHR30482">
    <property type="entry name" value="HIGH-AFFINITY BRANCHED-CHAIN AMINO ACID TRANSPORT SYSTEM PERMEASE"/>
    <property type="match status" value="1"/>
</dbReference>
<dbReference type="InterPro" id="IPR043428">
    <property type="entry name" value="LivM-like"/>
</dbReference>
<name>A0A0A3XPP1_BRAJP</name>
<feature type="transmembrane region" description="Helical" evidence="6">
    <location>
        <begin position="173"/>
        <end position="189"/>
    </location>
</feature>
<dbReference type="GO" id="GO:0015658">
    <property type="term" value="F:branched-chain amino acid transmembrane transporter activity"/>
    <property type="evidence" value="ECO:0007669"/>
    <property type="project" value="InterPro"/>
</dbReference>
<feature type="transmembrane region" description="Helical" evidence="6">
    <location>
        <begin position="297"/>
        <end position="318"/>
    </location>
</feature>
<evidence type="ECO:0000256" key="2">
    <source>
        <dbReference type="ARBA" id="ARBA00022475"/>
    </source>
</evidence>
<feature type="transmembrane region" description="Helical" evidence="6">
    <location>
        <begin position="253"/>
        <end position="277"/>
    </location>
</feature>
<keyword evidence="3 6" id="KW-0812">Transmembrane</keyword>
<feature type="transmembrane region" description="Helical" evidence="6">
    <location>
        <begin position="12"/>
        <end position="34"/>
    </location>
</feature>
<keyword evidence="2" id="KW-1003">Cell membrane</keyword>
<gene>
    <name evidence="7" type="ORF">MA20_26710</name>
</gene>
<sequence length="325" mass="34610">MTAIESPQPASIPFLRLAAVAAFVVIGFLLPLLLGGTSVAYSTLTTIAIFAVMCYGADIVLSYLGEVSLGHTVFWAIGGYAAANLSVKYGLNGWATAAATIALCLTAAAFLGAVTLRTREFVFSLVTYAAAVVAYEIAFNWDAVGGSDGIVGIPPLKLPLLVTNFSGAMQEDLWPIAFALLLLTLAFIARFRRSRLGTTALMVQMNPALAASLGVDPRRIRLAVFVISAPITGLAGWLYAYQRAYVGPDMFESYFLVMMLTAIVLVGRRILLGPLIGTALLIAQQNLLSLGGDWNKIVLGSVLALVLIFWPAGLVGLYRRITKKT</sequence>
<dbReference type="GO" id="GO:0005886">
    <property type="term" value="C:plasma membrane"/>
    <property type="evidence" value="ECO:0007669"/>
    <property type="project" value="UniProtKB-SubCell"/>
</dbReference>
<dbReference type="CDD" id="cd06581">
    <property type="entry name" value="TM_PBP1_LivM_like"/>
    <property type="match status" value="1"/>
</dbReference>
<dbReference type="Proteomes" id="UP000030377">
    <property type="component" value="Unassembled WGS sequence"/>
</dbReference>
<evidence type="ECO:0000313" key="8">
    <source>
        <dbReference type="Proteomes" id="UP000030377"/>
    </source>
</evidence>
<evidence type="ECO:0000313" key="7">
    <source>
        <dbReference type="EMBL" id="KGT76382.1"/>
    </source>
</evidence>
<dbReference type="Pfam" id="PF02653">
    <property type="entry name" value="BPD_transp_2"/>
    <property type="match status" value="1"/>
</dbReference>
<dbReference type="RefSeq" id="WP_041957649.1">
    <property type="nucleotide sequence ID" value="NZ_JAOQNC010000001.1"/>
</dbReference>
<keyword evidence="4 6" id="KW-1133">Transmembrane helix</keyword>
<dbReference type="STRING" id="375.BKD09_RS31110"/>
<accession>A0A0A3XPP1</accession>
<proteinExistence type="predicted"/>